<evidence type="ECO:0000313" key="4">
    <source>
        <dbReference type="Proteomes" id="UP000294752"/>
    </source>
</evidence>
<keyword evidence="1" id="KW-0238">DNA-binding</keyword>
<evidence type="ECO:0000313" key="3">
    <source>
        <dbReference type="EMBL" id="TDS11794.1"/>
    </source>
</evidence>
<feature type="domain" description="HTH cro/C1-type" evidence="2">
    <location>
        <begin position="26"/>
        <end position="70"/>
    </location>
</feature>
<dbReference type="SMART" id="SM00530">
    <property type="entry name" value="HTH_XRE"/>
    <property type="match status" value="1"/>
</dbReference>
<dbReference type="CDD" id="cd00093">
    <property type="entry name" value="HTH_XRE"/>
    <property type="match status" value="1"/>
</dbReference>
<dbReference type="Gene3D" id="1.10.260.40">
    <property type="entry name" value="lambda repressor-like DNA-binding domains"/>
    <property type="match status" value="1"/>
</dbReference>
<dbReference type="NCBIfam" id="TIGR02607">
    <property type="entry name" value="antidote_HigA"/>
    <property type="match status" value="1"/>
</dbReference>
<dbReference type="SUPFAM" id="SSF47413">
    <property type="entry name" value="lambda repressor-like DNA-binding domains"/>
    <property type="match status" value="1"/>
</dbReference>
<gene>
    <name evidence="3" type="ORF">B0I21_107141</name>
</gene>
<name>A0A4R7CXG3_9SPHI</name>
<comment type="caution">
    <text evidence="3">The sequence shown here is derived from an EMBL/GenBank/DDBJ whole genome shotgun (WGS) entry which is preliminary data.</text>
</comment>
<dbReference type="GO" id="GO:0003677">
    <property type="term" value="F:DNA binding"/>
    <property type="evidence" value="ECO:0007669"/>
    <property type="project" value="UniProtKB-KW"/>
</dbReference>
<dbReference type="InterPro" id="IPR010982">
    <property type="entry name" value="Lambda_DNA-bd_dom_sf"/>
</dbReference>
<dbReference type="InterPro" id="IPR013430">
    <property type="entry name" value="Toxin_antidote_HigA"/>
</dbReference>
<evidence type="ECO:0000259" key="2">
    <source>
        <dbReference type="PROSITE" id="PS50943"/>
    </source>
</evidence>
<dbReference type="PANTHER" id="PTHR36924:SF1">
    <property type="entry name" value="ANTITOXIN HIGA-1"/>
    <property type="match status" value="1"/>
</dbReference>
<dbReference type="AlphaFoldDB" id="A0A4R7CXG3"/>
<dbReference type="EMBL" id="SNZV01000007">
    <property type="protein sequence ID" value="TDS11794.1"/>
    <property type="molecule type" value="Genomic_DNA"/>
</dbReference>
<dbReference type="Pfam" id="PF01381">
    <property type="entry name" value="HTH_3"/>
    <property type="match status" value="1"/>
</dbReference>
<evidence type="ECO:0000256" key="1">
    <source>
        <dbReference type="ARBA" id="ARBA00023125"/>
    </source>
</evidence>
<keyword evidence="4" id="KW-1185">Reference proteome</keyword>
<protein>
    <submittedName>
        <fullName evidence="3">Addiction module HigA family antidote</fullName>
    </submittedName>
</protein>
<dbReference type="Proteomes" id="UP000294752">
    <property type="component" value="Unassembled WGS sequence"/>
</dbReference>
<organism evidence="3 4">
    <name type="scientific">Sphingobacterium paludis</name>
    <dbReference type="NCBI Taxonomy" id="1476465"/>
    <lineage>
        <taxon>Bacteria</taxon>
        <taxon>Pseudomonadati</taxon>
        <taxon>Bacteroidota</taxon>
        <taxon>Sphingobacteriia</taxon>
        <taxon>Sphingobacteriales</taxon>
        <taxon>Sphingobacteriaceae</taxon>
        <taxon>Sphingobacterium</taxon>
    </lineage>
</organism>
<dbReference type="RefSeq" id="WP_208292361.1">
    <property type="nucleotide sequence ID" value="NZ_SNZV01000007.1"/>
</dbReference>
<accession>A0A4R7CXG3</accession>
<dbReference type="InterPro" id="IPR001387">
    <property type="entry name" value="Cro/C1-type_HTH"/>
</dbReference>
<reference evidence="3 4" key="1">
    <citation type="submission" date="2019-03" db="EMBL/GenBank/DDBJ databases">
        <title>Genomic Encyclopedia of Type Strains, Phase III (KMG-III): the genomes of soil and plant-associated and newly described type strains.</title>
        <authorList>
            <person name="Whitman W."/>
        </authorList>
    </citation>
    <scope>NUCLEOTIDE SEQUENCE [LARGE SCALE GENOMIC DNA]</scope>
    <source>
        <strain evidence="3 4">CGMCC 1.12801</strain>
    </source>
</reference>
<dbReference type="PROSITE" id="PS50943">
    <property type="entry name" value="HTH_CROC1"/>
    <property type="match status" value="1"/>
</dbReference>
<dbReference type="PANTHER" id="PTHR36924">
    <property type="entry name" value="ANTITOXIN HIGA-1"/>
    <property type="match status" value="1"/>
</dbReference>
<sequence>MGTQEMAPAHPGEVLKGLYLEPLEKTITQAATDLGVSRRTLSMLVNGHLGISAEMALRLSKALSTTPELWLNMQQSYDLWEAKQKIKTLNVHVMRKPNTETIAIF</sequence>
<proteinExistence type="predicted"/>